<dbReference type="PANTHER" id="PTHR35006:SF1">
    <property type="entry name" value="BLL2941 PROTEIN"/>
    <property type="match status" value="1"/>
</dbReference>
<dbReference type="InterPro" id="IPR037523">
    <property type="entry name" value="VOC_core"/>
</dbReference>
<dbReference type="PANTHER" id="PTHR35006">
    <property type="entry name" value="GLYOXALASE FAMILY PROTEIN (AFU_ORTHOLOGUE AFUA_5G14830)"/>
    <property type="match status" value="1"/>
</dbReference>
<reference evidence="2 3" key="1">
    <citation type="submission" date="2016-10" db="EMBL/GenBank/DDBJ databases">
        <authorList>
            <person name="de Groot N.N."/>
        </authorList>
    </citation>
    <scope>NUCLEOTIDE SEQUENCE [LARGE SCALE GENOMIC DNA]</scope>
    <source>
        <strain evidence="2 3">DSM 16957</strain>
    </source>
</reference>
<name>A0A1G6SXM6_9GAMM</name>
<proteinExistence type="predicted"/>
<gene>
    <name evidence="2" type="ORF">SAMN04488509_101727</name>
</gene>
<keyword evidence="3" id="KW-1185">Reference proteome</keyword>
<dbReference type="EMBL" id="FNAG01000001">
    <property type="protein sequence ID" value="SDD20947.1"/>
    <property type="molecule type" value="Genomic_DNA"/>
</dbReference>
<dbReference type="InterPro" id="IPR029068">
    <property type="entry name" value="Glyas_Bleomycin-R_OHBP_Dase"/>
</dbReference>
<dbReference type="PROSITE" id="PS51819">
    <property type="entry name" value="VOC"/>
    <property type="match status" value="1"/>
</dbReference>
<keyword evidence="2" id="KW-0456">Lyase</keyword>
<dbReference type="InterPro" id="IPR004360">
    <property type="entry name" value="Glyas_Fos-R_dOase_dom"/>
</dbReference>
<feature type="domain" description="VOC" evidence="1">
    <location>
        <begin position="1"/>
        <end position="120"/>
    </location>
</feature>
<dbReference type="Gene3D" id="3.10.180.10">
    <property type="entry name" value="2,3-Dihydroxybiphenyl 1,2-Dioxygenase, domain 1"/>
    <property type="match status" value="1"/>
</dbReference>
<dbReference type="STRING" id="265719.SAMN04488509_101727"/>
<evidence type="ECO:0000313" key="3">
    <source>
        <dbReference type="Proteomes" id="UP000199603"/>
    </source>
</evidence>
<dbReference type="CDD" id="cd07262">
    <property type="entry name" value="VOC_like"/>
    <property type="match status" value="1"/>
</dbReference>
<organism evidence="2 3">
    <name type="scientific">Aquimonas voraii</name>
    <dbReference type="NCBI Taxonomy" id="265719"/>
    <lineage>
        <taxon>Bacteria</taxon>
        <taxon>Pseudomonadati</taxon>
        <taxon>Pseudomonadota</taxon>
        <taxon>Gammaproteobacteria</taxon>
        <taxon>Lysobacterales</taxon>
        <taxon>Lysobacteraceae</taxon>
        <taxon>Aquimonas</taxon>
    </lineage>
</organism>
<accession>A0A1G6SXM6</accession>
<dbReference type="GO" id="GO:0016829">
    <property type="term" value="F:lyase activity"/>
    <property type="evidence" value="ECO:0007669"/>
    <property type="project" value="UniProtKB-KW"/>
</dbReference>
<dbReference type="RefSeq" id="WP_091238931.1">
    <property type="nucleotide sequence ID" value="NZ_FNAG01000001.1"/>
</dbReference>
<sequence>MIGYVTLGTNDLDRAAAYYDALLGSIGAKRGMQGPRFISWSTGRGPSVGVIKPFDGQPATPGNGNMTALAVDSRETVNALHAKALELGGTDEGAVGERFPGFYAGYFRDLDGNKLCVFKMG</sequence>
<dbReference type="AlphaFoldDB" id="A0A1G6SXM6"/>
<dbReference type="OrthoDB" id="9800438at2"/>
<dbReference type="Pfam" id="PF00903">
    <property type="entry name" value="Glyoxalase"/>
    <property type="match status" value="1"/>
</dbReference>
<dbReference type="SUPFAM" id="SSF54593">
    <property type="entry name" value="Glyoxalase/Bleomycin resistance protein/Dihydroxybiphenyl dioxygenase"/>
    <property type="match status" value="1"/>
</dbReference>
<evidence type="ECO:0000313" key="2">
    <source>
        <dbReference type="EMBL" id="SDD20947.1"/>
    </source>
</evidence>
<evidence type="ECO:0000259" key="1">
    <source>
        <dbReference type="PROSITE" id="PS51819"/>
    </source>
</evidence>
<protein>
    <submittedName>
        <fullName evidence="2">Predicted lactoylglutathione lyase</fullName>
    </submittedName>
</protein>
<dbReference type="Proteomes" id="UP000199603">
    <property type="component" value="Unassembled WGS sequence"/>
</dbReference>